<feature type="transmembrane region" description="Helical" evidence="1">
    <location>
        <begin position="79"/>
        <end position="98"/>
    </location>
</feature>
<gene>
    <name evidence="2" type="ORF">PSON_ATCC_30995.1.T0800241</name>
</gene>
<dbReference type="Proteomes" id="UP000692954">
    <property type="component" value="Unassembled WGS sequence"/>
</dbReference>
<evidence type="ECO:0008006" key="4">
    <source>
        <dbReference type="Google" id="ProtNLM"/>
    </source>
</evidence>
<keyword evidence="1" id="KW-1133">Transmembrane helix</keyword>
<evidence type="ECO:0000256" key="1">
    <source>
        <dbReference type="SAM" id="Phobius"/>
    </source>
</evidence>
<sequence>MMDILVMDRINVSFVHHHIQSVKIIQMIGPNASLLLHQVRIYNINISVNLAIFIMILKHVNNVIVHAKLANQIRITDQYFINVYIKQVGFLILMVLHASNAKYHVLLVQIQQINVLSVKTQYINNLNFVYVNLDGYLMTIISVYLVYNHIKLVKYLHLNV</sequence>
<keyword evidence="1" id="KW-0812">Transmembrane</keyword>
<evidence type="ECO:0000313" key="2">
    <source>
        <dbReference type="EMBL" id="CAD8103728.1"/>
    </source>
</evidence>
<dbReference type="OrthoDB" id="325695at2759"/>
<name>A0A8S1PMG6_9CILI</name>
<comment type="caution">
    <text evidence="2">The sequence shown here is derived from an EMBL/GenBank/DDBJ whole genome shotgun (WGS) entry which is preliminary data.</text>
</comment>
<accession>A0A8S1PMG6</accession>
<keyword evidence="1" id="KW-0472">Membrane</keyword>
<proteinExistence type="predicted"/>
<reference evidence="2" key="1">
    <citation type="submission" date="2021-01" db="EMBL/GenBank/DDBJ databases">
        <authorList>
            <consortium name="Genoscope - CEA"/>
            <person name="William W."/>
        </authorList>
    </citation>
    <scope>NUCLEOTIDE SEQUENCE</scope>
</reference>
<dbReference type="EMBL" id="CAJJDN010000080">
    <property type="protein sequence ID" value="CAD8103728.1"/>
    <property type="molecule type" value="Genomic_DNA"/>
</dbReference>
<keyword evidence="3" id="KW-1185">Reference proteome</keyword>
<protein>
    <recommendedName>
        <fullName evidence="4">Transmembrane protein</fullName>
    </recommendedName>
</protein>
<dbReference type="AlphaFoldDB" id="A0A8S1PMG6"/>
<feature type="transmembrane region" description="Helical" evidence="1">
    <location>
        <begin position="128"/>
        <end position="147"/>
    </location>
</feature>
<evidence type="ECO:0000313" key="3">
    <source>
        <dbReference type="Proteomes" id="UP000692954"/>
    </source>
</evidence>
<organism evidence="2 3">
    <name type="scientific">Paramecium sonneborni</name>
    <dbReference type="NCBI Taxonomy" id="65129"/>
    <lineage>
        <taxon>Eukaryota</taxon>
        <taxon>Sar</taxon>
        <taxon>Alveolata</taxon>
        <taxon>Ciliophora</taxon>
        <taxon>Intramacronucleata</taxon>
        <taxon>Oligohymenophorea</taxon>
        <taxon>Peniculida</taxon>
        <taxon>Parameciidae</taxon>
        <taxon>Paramecium</taxon>
    </lineage>
</organism>